<proteinExistence type="predicted"/>
<reference evidence="2 3" key="1">
    <citation type="submission" date="2014-09" db="EMBL/GenBank/DDBJ databases">
        <title>Isolation and characterization of Aurantimonas altamirensis ON-56566 from clinical sample following a dog bite.</title>
        <authorList>
            <person name="Eshaghi A."/>
            <person name="Li A."/>
            <person name="Shahinas D."/>
            <person name="Bahn P."/>
            <person name="Kus J.V."/>
            <person name="Patel S.N."/>
        </authorList>
    </citation>
    <scope>NUCLEOTIDE SEQUENCE [LARGE SCALE GENOMIC DNA]</scope>
    <source>
        <strain evidence="2 3">ON-56566</strain>
    </source>
</reference>
<dbReference type="OrthoDB" id="6388191at2"/>
<dbReference type="STRING" id="370622.LA66_06985"/>
<name>A0A0B1Q628_9HYPH</name>
<accession>A0A0B1Q628</accession>
<organism evidence="2 3">
    <name type="scientific">Aureimonas altamirensis</name>
    <dbReference type="NCBI Taxonomy" id="370622"/>
    <lineage>
        <taxon>Bacteria</taxon>
        <taxon>Pseudomonadati</taxon>
        <taxon>Pseudomonadota</taxon>
        <taxon>Alphaproteobacteria</taxon>
        <taxon>Hyphomicrobiales</taxon>
        <taxon>Aurantimonadaceae</taxon>
        <taxon>Aureimonas</taxon>
    </lineage>
</organism>
<evidence type="ECO:0000256" key="1">
    <source>
        <dbReference type="SAM" id="MobiDB-lite"/>
    </source>
</evidence>
<evidence type="ECO:0000313" key="3">
    <source>
        <dbReference type="Proteomes" id="UP000030826"/>
    </source>
</evidence>
<feature type="region of interest" description="Disordered" evidence="1">
    <location>
        <begin position="293"/>
        <end position="322"/>
    </location>
</feature>
<dbReference type="InterPro" id="IPR005564">
    <property type="entry name" value="Major_capsid_GpE"/>
</dbReference>
<evidence type="ECO:0000313" key="2">
    <source>
        <dbReference type="EMBL" id="KHJ56298.1"/>
    </source>
</evidence>
<dbReference type="Proteomes" id="UP000030826">
    <property type="component" value="Unassembled WGS sequence"/>
</dbReference>
<dbReference type="EMBL" id="JRFJ01000001">
    <property type="protein sequence ID" value="KHJ56298.1"/>
    <property type="molecule type" value="Genomic_DNA"/>
</dbReference>
<gene>
    <name evidence="2" type="ORF">LA66_06985</name>
</gene>
<sequence length="344" mass="37594">MATVLDYLSAPEFSDARLTQVINIPPYETGRLAQIGLFSDEPIATTYVRLAIDGEEITIIPAIERGGPSNKNMGEGLGHTMISIPHFPLDDAITPSDIQNVMAFGEDYIFQTLEGVYQRKMLSMRSKHDATHAHLDWGAVRGQVVDARGRLLVNLFTQFGITQDVTNFALGTAGTDVAAVNRSVKSKLRRQLRGSASSGVRVLASPEWFDAYVGHASVKEALKYYPGTPNPARDDISDTFNYAGLSIERIDEEFQFRQADGTFAVQDAIPAGEAIAVPLGTDLFKRYIAPPDTLPTANRAPNPTDKVHVSTEDLKHGKGRDIHTESNVLPICTRPGAIQRLTMS</sequence>
<dbReference type="Pfam" id="PF03864">
    <property type="entry name" value="Phage_cap_E"/>
    <property type="match status" value="1"/>
</dbReference>
<comment type="caution">
    <text evidence="2">The sequence shown here is derived from an EMBL/GenBank/DDBJ whole genome shotgun (WGS) entry which is preliminary data.</text>
</comment>
<feature type="compositionally biased region" description="Basic and acidic residues" evidence="1">
    <location>
        <begin position="305"/>
        <end position="322"/>
    </location>
</feature>
<protein>
    <submittedName>
        <fullName evidence="2">Phage related protein</fullName>
    </submittedName>
</protein>
<dbReference type="RefSeq" id="WP_039189909.1">
    <property type="nucleotide sequence ID" value="NZ_JRFJ01000001.1"/>
</dbReference>
<dbReference type="AlphaFoldDB" id="A0A0B1Q628"/>